<organism evidence="2 3">
    <name type="scientific">Nocardia goodfellowii</name>
    <dbReference type="NCBI Taxonomy" id="882446"/>
    <lineage>
        <taxon>Bacteria</taxon>
        <taxon>Bacillati</taxon>
        <taxon>Actinomycetota</taxon>
        <taxon>Actinomycetes</taxon>
        <taxon>Mycobacteriales</taxon>
        <taxon>Nocardiaceae</taxon>
        <taxon>Nocardia</taxon>
    </lineage>
</organism>
<evidence type="ECO:0000313" key="2">
    <source>
        <dbReference type="EMBL" id="MBP2187660.1"/>
    </source>
</evidence>
<protein>
    <recommendedName>
        <fullName evidence="4">Hemophore-related protein</fullName>
    </recommendedName>
</protein>
<dbReference type="RefSeq" id="WP_209884394.1">
    <property type="nucleotide sequence ID" value="NZ_JAGGMR010000001.1"/>
</dbReference>
<evidence type="ECO:0000313" key="3">
    <source>
        <dbReference type="Proteomes" id="UP001519325"/>
    </source>
</evidence>
<feature type="signal peptide" evidence="1">
    <location>
        <begin position="1"/>
        <end position="23"/>
    </location>
</feature>
<name>A0ABS4Q7J2_9NOCA</name>
<dbReference type="Proteomes" id="UP001519325">
    <property type="component" value="Unassembled WGS sequence"/>
</dbReference>
<accession>A0ABS4Q7J2</accession>
<proteinExistence type="predicted"/>
<gene>
    <name evidence="2" type="ORF">BJ987_000561</name>
</gene>
<keyword evidence="3" id="KW-1185">Reference proteome</keyword>
<reference evidence="2 3" key="1">
    <citation type="submission" date="2021-03" db="EMBL/GenBank/DDBJ databases">
        <title>Sequencing the genomes of 1000 actinobacteria strains.</title>
        <authorList>
            <person name="Klenk H.-P."/>
        </authorList>
    </citation>
    <scope>NUCLEOTIDE SEQUENCE [LARGE SCALE GENOMIC DNA]</scope>
    <source>
        <strain evidence="2 3">DSM 45516</strain>
    </source>
</reference>
<evidence type="ECO:0000256" key="1">
    <source>
        <dbReference type="SAM" id="SignalP"/>
    </source>
</evidence>
<dbReference type="EMBL" id="JAGGMR010000001">
    <property type="protein sequence ID" value="MBP2187660.1"/>
    <property type="molecule type" value="Genomic_DNA"/>
</dbReference>
<keyword evidence="1" id="KW-0732">Signal</keyword>
<sequence>MRAALFSALVTPLLLVAPGTALADEGDPPPIFTQQEKCAAAKGFADKVRAQQPDATPQQIADVYIAVLDSKGAYRGIEHIREQNRQQMVDDIVSCAV</sequence>
<comment type="caution">
    <text evidence="2">The sequence shown here is derived from an EMBL/GenBank/DDBJ whole genome shotgun (WGS) entry which is preliminary data.</text>
</comment>
<evidence type="ECO:0008006" key="4">
    <source>
        <dbReference type="Google" id="ProtNLM"/>
    </source>
</evidence>
<feature type="chain" id="PRO_5047290636" description="Hemophore-related protein" evidence="1">
    <location>
        <begin position="24"/>
        <end position="97"/>
    </location>
</feature>